<accession>A0A2T2WIB7</accession>
<evidence type="ECO:0000313" key="2">
    <source>
        <dbReference type="Proteomes" id="UP000241848"/>
    </source>
</evidence>
<protein>
    <submittedName>
        <fullName evidence="1">Uncharacterized protein</fullName>
    </submittedName>
</protein>
<gene>
    <name evidence="1" type="ORF">C7B45_08805</name>
</gene>
<name>A0A2T2WIB7_9FIRM</name>
<evidence type="ECO:0000313" key="1">
    <source>
        <dbReference type="EMBL" id="PSR21979.1"/>
    </source>
</evidence>
<dbReference type="EMBL" id="PXYV01000024">
    <property type="protein sequence ID" value="PSR21979.1"/>
    <property type="molecule type" value="Genomic_DNA"/>
</dbReference>
<dbReference type="AlphaFoldDB" id="A0A2T2WIB7"/>
<reference evidence="1 2" key="1">
    <citation type="journal article" date="2014" name="BMC Genomics">
        <title>Comparison of environmental and isolate Sulfobacillus genomes reveals diverse carbon, sulfur, nitrogen, and hydrogen metabolisms.</title>
        <authorList>
            <person name="Justice N.B."/>
            <person name="Norman A."/>
            <person name="Brown C.T."/>
            <person name="Singh A."/>
            <person name="Thomas B.C."/>
            <person name="Banfield J.F."/>
        </authorList>
    </citation>
    <scope>NUCLEOTIDE SEQUENCE [LARGE SCALE GENOMIC DNA]</scope>
    <source>
        <strain evidence="1">AMDSBA3</strain>
    </source>
</reference>
<proteinExistence type="predicted"/>
<comment type="caution">
    <text evidence="1">The sequence shown here is derived from an EMBL/GenBank/DDBJ whole genome shotgun (WGS) entry which is preliminary data.</text>
</comment>
<organism evidence="1 2">
    <name type="scientific">Sulfobacillus acidophilus</name>
    <dbReference type="NCBI Taxonomy" id="53633"/>
    <lineage>
        <taxon>Bacteria</taxon>
        <taxon>Bacillati</taxon>
        <taxon>Bacillota</taxon>
        <taxon>Clostridia</taxon>
        <taxon>Eubacteriales</taxon>
        <taxon>Clostridiales Family XVII. Incertae Sedis</taxon>
        <taxon>Sulfobacillus</taxon>
    </lineage>
</organism>
<dbReference type="Proteomes" id="UP000241848">
    <property type="component" value="Unassembled WGS sequence"/>
</dbReference>
<sequence length="83" mass="9869">MLWESTRWTDNNADSVYERLVDEYHWALAACETGDGDFDTLWLRWEAARQALDVYVKSLKRQEHRPVHHTPMRGEDLSEKPTH</sequence>